<accession>B5CKZ6</accession>
<evidence type="ECO:0000313" key="1">
    <source>
        <dbReference type="EMBL" id="EDY34059.1"/>
    </source>
</evidence>
<gene>
    <name evidence="1" type="ORF">RUMLAC_00110</name>
</gene>
<dbReference type="EMBL" id="ABOU02000006">
    <property type="protein sequence ID" value="EDY34059.1"/>
    <property type="molecule type" value="Genomic_DNA"/>
</dbReference>
<keyword evidence="2" id="KW-1185">Reference proteome</keyword>
<dbReference type="AlphaFoldDB" id="B5CKZ6"/>
<dbReference type="HOGENOM" id="CLU_3239183_0_0_9"/>
<organism evidence="1 2">
    <name type="scientific">[Ruminococcus] lactaris ATCC 29176</name>
    <dbReference type="NCBI Taxonomy" id="471875"/>
    <lineage>
        <taxon>Bacteria</taxon>
        <taxon>Bacillati</taxon>
        <taxon>Bacillota</taxon>
        <taxon>Clostridia</taxon>
        <taxon>Lachnospirales</taxon>
        <taxon>Lachnospiraceae</taxon>
        <taxon>Mediterraneibacter</taxon>
    </lineage>
</organism>
<reference evidence="1 2" key="1">
    <citation type="submission" date="2008-08" db="EMBL/GenBank/DDBJ databases">
        <title>Draft genome sequence of Ruminococcus lactaris ATCC 29176.</title>
        <authorList>
            <person name="Sudarsanam P."/>
            <person name="Ley R."/>
            <person name="Guruge J."/>
            <person name="Turnbaugh P.J."/>
            <person name="Mahowald M."/>
            <person name="Liep D."/>
            <person name="Gordon J."/>
        </authorList>
    </citation>
    <scope>NUCLEOTIDE SEQUENCE [LARGE SCALE GENOMIC DNA]</scope>
    <source>
        <strain evidence="1 2">ATCC 29176</strain>
    </source>
</reference>
<sequence length="43" mass="5044">MSTLFSIFLIIISDFCRPCLTFTILNCRIYRKTVLKAEKSSNR</sequence>
<evidence type="ECO:0000313" key="2">
    <source>
        <dbReference type="Proteomes" id="UP000003254"/>
    </source>
</evidence>
<reference evidence="1 2" key="2">
    <citation type="submission" date="2008-08" db="EMBL/GenBank/DDBJ databases">
        <authorList>
            <person name="Fulton L."/>
            <person name="Clifton S."/>
            <person name="Fulton B."/>
            <person name="Xu J."/>
            <person name="Minx P."/>
            <person name="Pepin K.H."/>
            <person name="Johnson M."/>
            <person name="Bhonagiri V."/>
            <person name="Nash W.E."/>
            <person name="Mardis E.R."/>
            <person name="Wilson R.K."/>
        </authorList>
    </citation>
    <scope>NUCLEOTIDE SEQUENCE [LARGE SCALE GENOMIC DNA]</scope>
    <source>
        <strain evidence="1 2">ATCC 29176</strain>
    </source>
</reference>
<dbReference type="Proteomes" id="UP000003254">
    <property type="component" value="Unassembled WGS sequence"/>
</dbReference>
<protein>
    <submittedName>
        <fullName evidence="1">Uncharacterized protein</fullName>
    </submittedName>
</protein>
<proteinExistence type="predicted"/>
<comment type="caution">
    <text evidence="1">The sequence shown here is derived from an EMBL/GenBank/DDBJ whole genome shotgun (WGS) entry which is preliminary data.</text>
</comment>
<name>B5CKZ6_9FIRM</name>